<dbReference type="GO" id="GO:0005524">
    <property type="term" value="F:ATP binding"/>
    <property type="evidence" value="ECO:0007669"/>
    <property type="project" value="UniProtKB-KW"/>
</dbReference>
<comment type="catalytic activity">
    <reaction evidence="6">
        <text>Couples ATP hydrolysis with the unwinding of duplex DNA by translocating in the 3'-5' direction.</text>
        <dbReference type="EC" id="5.6.2.4"/>
    </reaction>
</comment>
<evidence type="ECO:0000313" key="11">
    <source>
        <dbReference type="EMBL" id="VAW29245.1"/>
    </source>
</evidence>
<evidence type="ECO:0000256" key="2">
    <source>
        <dbReference type="ARBA" id="ARBA00022801"/>
    </source>
</evidence>
<dbReference type="Gene3D" id="3.40.50.300">
    <property type="entry name" value="P-loop containing nucleotide triphosphate hydrolases"/>
    <property type="match status" value="3"/>
</dbReference>
<dbReference type="GO" id="GO:0000725">
    <property type="term" value="P:recombinational repair"/>
    <property type="evidence" value="ECO:0007669"/>
    <property type="project" value="TreeGrafter"/>
</dbReference>
<dbReference type="Pfam" id="PF00580">
    <property type="entry name" value="UvrD-helicase"/>
    <property type="match status" value="1"/>
</dbReference>
<reference evidence="11" key="1">
    <citation type="submission" date="2018-06" db="EMBL/GenBank/DDBJ databases">
        <authorList>
            <person name="Zhirakovskaya E."/>
        </authorList>
    </citation>
    <scope>NUCLEOTIDE SEQUENCE</scope>
</reference>
<keyword evidence="5" id="KW-0413">Isomerase</keyword>
<organism evidence="11">
    <name type="scientific">hydrothermal vent metagenome</name>
    <dbReference type="NCBI Taxonomy" id="652676"/>
    <lineage>
        <taxon>unclassified sequences</taxon>
        <taxon>metagenomes</taxon>
        <taxon>ecological metagenomes</taxon>
    </lineage>
</organism>
<dbReference type="GO" id="GO:0043138">
    <property type="term" value="F:3'-5' DNA helicase activity"/>
    <property type="evidence" value="ECO:0007669"/>
    <property type="project" value="UniProtKB-EC"/>
</dbReference>
<feature type="domain" description="UvrD-like helicase ATP-binding" evidence="9">
    <location>
        <begin position="1"/>
        <end position="268"/>
    </location>
</feature>
<keyword evidence="1" id="KW-0547">Nucleotide-binding</keyword>
<evidence type="ECO:0000256" key="7">
    <source>
        <dbReference type="ARBA" id="ARBA00034808"/>
    </source>
</evidence>
<accession>A0A3B0UE17</accession>
<gene>
    <name evidence="11" type="ORF">MNBD_BACTEROID07-493</name>
</gene>
<dbReference type="PANTHER" id="PTHR11070:SF2">
    <property type="entry name" value="ATP-DEPENDENT DNA HELICASE SRS2"/>
    <property type="match status" value="1"/>
</dbReference>
<dbReference type="EMBL" id="UOET01000341">
    <property type="protein sequence ID" value="VAW29245.1"/>
    <property type="molecule type" value="Genomic_DNA"/>
</dbReference>
<dbReference type="InterPro" id="IPR014016">
    <property type="entry name" value="UvrD-like_ATP-bd"/>
</dbReference>
<feature type="non-terminal residue" evidence="11">
    <location>
        <position position="650"/>
    </location>
</feature>
<dbReference type="InterPro" id="IPR014017">
    <property type="entry name" value="DNA_helicase_UvrD-like_C"/>
</dbReference>
<dbReference type="InterPro" id="IPR027417">
    <property type="entry name" value="P-loop_NTPase"/>
</dbReference>
<evidence type="ECO:0000256" key="3">
    <source>
        <dbReference type="ARBA" id="ARBA00022806"/>
    </source>
</evidence>
<dbReference type="InterPro" id="IPR000212">
    <property type="entry name" value="DNA_helicase_UvrD/REP"/>
</dbReference>
<dbReference type="EC" id="5.6.2.4" evidence="7"/>
<dbReference type="GO" id="GO:0016787">
    <property type="term" value="F:hydrolase activity"/>
    <property type="evidence" value="ECO:0007669"/>
    <property type="project" value="UniProtKB-KW"/>
</dbReference>
<keyword evidence="3 11" id="KW-0347">Helicase</keyword>
<dbReference type="Pfam" id="PF13361">
    <property type="entry name" value="UvrD_C"/>
    <property type="match status" value="1"/>
</dbReference>
<proteinExistence type="predicted"/>
<comment type="catalytic activity">
    <reaction evidence="8">
        <text>ATP + H2O = ADP + phosphate + H(+)</text>
        <dbReference type="Rhea" id="RHEA:13065"/>
        <dbReference type="ChEBI" id="CHEBI:15377"/>
        <dbReference type="ChEBI" id="CHEBI:15378"/>
        <dbReference type="ChEBI" id="CHEBI:30616"/>
        <dbReference type="ChEBI" id="CHEBI:43474"/>
        <dbReference type="ChEBI" id="CHEBI:456216"/>
        <dbReference type="EC" id="5.6.2.4"/>
    </reaction>
</comment>
<feature type="domain" description="UvrD-like helicase C-terminal" evidence="10">
    <location>
        <begin position="269"/>
        <end position="533"/>
    </location>
</feature>
<dbReference type="AlphaFoldDB" id="A0A3B0UE17"/>
<dbReference type="PANTHER" id="PTHR11070">
    <property type="entry name" value="UVRD / RECB / PCRA DNA HELICASE FAMILY MEMBER"/>
    <property type="match status" value="1"/>
</dbReference>
<dbReference type="PROSITE" id="PS51217">
    <property type="entry name" value="UVRD_HELICASE_CTER"/>
    <property type="match status" value="1"/>
</dbReference>
<evidence type="ECO:0000256" key="4">
    <source>
        <dbReference type="ARBA" id="ARBA00022840"/>
    </source>
</evidence>
<name>A0A3B0UE17_9ZZZZ</name>
<keyword evidence="2" id="KW-0378">Hydrolase</keyword>
<dbReference type="GO" id="GO:0003677">
    <property type="term" value="F:DNA binding"/>
    <property type="evidence" value="ECO:0007669"/>
    <property type="project" value="InterPro"/>
</dbReference>
<protein>
    <recommendedName>
        <fullName evidence="7">DNA 3'-5' helicase</fullName>
        <ecNumber evidence="7">5.6.2.4</ecNumber>
    </recommendedName>
</protein>
<evidence type="ECO:0000256" key="5">
    <source>
        <dbReference type="ARBA" id="ARBA00023235"/>
    </source>
</evidence>
<dbReference type="PROSITE" id="PS51198">
    <property type="entry name" value="UVRD_HELICASE_ATP_BIND"/>
    <property type="match status" value="1"/>
</dbReference>
<evidence type="ECO:0000259" key="10">
    <source>
        <dbReference type="PROSITE" id="PS51217"/>
    </source>
</evidence>
<evidence type="ECO:0000256" key="6">
    <source>
        <dbReference type="ARBA" id="ARBA00034617"/>
    </source>
</evidence>
<feature type="non-terminal residue" evidence="11">
    <location>
        <position position="1"/>
    </location>
</feature>
<keyword evidence="4" id="KW-0067">ATP-binding</keyword>
<sequence>EFLHNIRKLRDSVYSARTAIQKQARKSLEIIADAGLSVNDFYHGKSGIAGYFKKLSGWPLALKDTAPNSYVIKAIEEDVWYSASKSSDIKTRIDGIAPLLKEKLEVIREKISFYAIRQLVYSNIYEMALIGEIRQLFEGFTERTRKVHISEFNKRIHQEIAGQPIPFIYERLGRRYHYFLIDEFQDTSVLQWNNLLPLVEESLASGHFNMVVGDAKQAIYRFRSGEVELFTHLPHLYGLEDSPENIQREQILERNYVQKDLKINYRSREEIIHFNNDFFSSAGTKLTGGFSEVYDGVEQQIPAKKKRGGYVTMDFIPSENAADFKVKRLAKIRQIVEDITGKDYPLKDISILTLDNKSAAEIAAHLLQHNIPVVSSESVLLTASPKVRLTVAFMKLLTKPGNKLFFAEFLINLLWVYGADKEFHSLYREAIAQTNPLEFSLIKFGLIMSPPEILLTHSVYEIAAEAIRNLTNTKTPDIFLQFFLDFIFEKELTYNGSLPAFIQLWEEKKSKKSIVLPEGMDAVQVMTAHKAKGLKFGVVIADLHAMQNRLTHNQYWENLQLPEMGNISSVLLNINEKDLAAAGREDIYKYERAKTDLDFLNKIYVAYTRAVDALYLTGSILQNKKPDYFSKYLIDFLKEKALWDEEKLHY</sequence>
<dbReference type="Gene3D" id="1.10.3170.10">
    <property type="entry name" value="Recbcd, chain B, domain 2"/>
    <property type="match status" value="1"/>
</dbReference>
<dbReference type="GO" id="GO:0005829">
    <property type="term" value="C:cytosol"/>
    <property type="evidence" value="ECO:0007669"/>
    <property type="project" value="TreeGrafter"/>
</dbReference>
<evidence type="ECO:0000256" key="1">
    <source>
        <dbReference type="ARBA" id="ARBA00022741"/>
    </source>
</evidence>
<evidence type="ECO:0000256" key="8">
    <source>
        <dbReference type="ARBA" id="ARBA00048988"/>
    </source>
</evidence>
<dbReference type="SUPFAM" id="SSF52540">
    <property type="entry name" value="P-loop containing nucleoside triphosphate hydrolases"/>
    <property type="match status" value="1"/>
</dbReference>
<evidence type="ECO:0000259" key="9">
    <source>
        <dbReference type="PROSITE" id="PS51198"/>
    </source>
</evidence>